<gene>
    <name evidence="10" type="ORF">DME_LOCUS6532</name>
</gene>
<dbReference type="CDD" id="cd18793">
    <property type="entry name" value="SF2_C_SNF"/>
    <property type="match status" value="1"/>
</dbReference>
<dbReference type="SMART" id="SM00490">
    <property type="entry name" value="HELICc"/>
    <property type="match status" value="1"/>
</dbReference>
<dbReference type="InterPro" id="IPR027417">
    <property type="entry name" value="P-loop_NTPase"/>
</dbReference>
<dbReference type="InterPro" id="IPR014001">
    <property type="entry name" value="Helicase_ATP-bd"/>
</dbReference>
<dbReference type="InterPro" id="IPR000330">
    <property type="entry name" value="SNF2_N"/>
</dbReference>
<dbReference type="GO" id="GO:0006338">
    <property type="term" value="P:chromatin remodeling"/>
    <property type="evidence" value="ECO:0007669"/>
    <property type="project" value="InterPro"/>
</dbReference>
<feature type="domain" description="Helicase ATP-binding" evidence="8">
    <location>
        <begin position="27"/>
        <end position="235"/>
    </location>
</feature>
<dbReference type="Gene3D" id="3.40.220.10">
    <property type="entry name" value="Leucine Aminopeptidase, subunit E, domain 1"/>
    <property type="match status" value="1"/>
</dbReference>
<dbReference type="SMART" id="SM00487">
    <property type="entry name" value="DEXDc"/>
    <property type="match status" value="1"/>
</dbReference>
<evidence type="ECO:0000256" key="1">
    <source>
        <dbReference type="ARBA" id="ARBA00004123"/>
    </source>
</evidence>
<dbReference type="Pfam" id="PF00176">
    <property type="entry name" value="SNF2-rel_dom"/>
    <property type="match status" value="1"/>
</dbReference>
<keyword evidence="7" id="KW-0812">Transmembrane</keyword>
<keyword evidence="12" id="KW-1185">Reference proteome</keyword>
<comment type="subcellular location">
    <subcellularLocation>
        <location evidence="1">Nucleus</location>
    </subcellularLocation>
</comment>
<comment type="similarity">
    <text evidence="2">Belongs to the SNF2/RAD54 helicase family.</text>
</comment>
<reference evidence="13" key="1">
    <citation type="submission" date="2016-04" db="UniProtKB">
        <authorList>
            <consortium name="WormBaseParasite"/>
        </authorList>
    </citation>
    <scope>IDENTIFICATION</scope>
</reference>
<dbReference type="InterPro" id="IPR031053">
    <property type="entry name" value="ALC1"/>
</dbReference>
<dbReference type="InterPro" id="IPR043472">
    <property type="entry name" value="Macro_dom-like"/>
</dbReference>
<keyword evidence="4" id="KW-0378">Hydrolase</keyword>
<dbReference type="Pfam" id="PF00271">
    <property type="entry name" value="Helicase_C"/>
    <property type="match status" value="1"/>
</dbReference>
<dbReference type="GO" id="GO:0016787">
    <property type="term" value="F:hydrolase activity"/>
    <property type="evidence" value="ECO:0007669"/>
    <property type="project" value="UniProtKB-KW"/>
</dbReference>
<dbReference type="GO" id="GO:0005524">
    <property type="term" value="F:ATP binding"/>
    <property type="evidence" value="ECO:0007669"/>
    <property type="project" value="UniProtKB-KW"/>
</dbReference>
<dbReference type="Gene3D" id="3.40.50.300">
    <property type="entry name" value="P-loop containing nucleotide triphosphate hydrolases"/>
    <property type="match status" value="1"/>
</dbReference>
<evidence type="ECO:0000259" key="8">
    <source>
        <dbReference type="PROSITE" id="PS51192"/>
    </source>
</evidence>
<dbReference type="InterPro" id="IPR001650">
    <property type="entry name" value="Helicase_C-like"/>
</dbReference>
<dbReference type="InterPro" id="IPR049730">
    <property type="entry name" value="SNF2/RAD54-like_C"/>
</dbReference>
<proteinExistence type="inferred from homology"/>
<dbReference type="STRING" id="318479.A0A0N4U5N7"/>
<evidence type="ECO:0000256" key="4">
    <source>
        <dbReference type="ARBA" id="ARBA00022801"/>
    </source>
</evidence>
<feature type="transmembrane region" description="Helical" evidence="7">
    <location>
        <begin position="117"/>
        <end position="141"/>
    </location>
</feature>
<dbReference type="Gene3D" id="3.40.50.10810">
    <property type="entry name" value="Tandem AAA-ATPase domain"/>
    <property type="match status" value="2"/>
</dbReference>
<evidence type="ECO:0000256" key="2">
    <source>
        <dbReference type="ARBA" id="ARBA00007025"/>
    </source>
</evidence>
<keyword evidence="3" id="KW-0547">Nucleotide-binding</keyword>
<evidence type="ECO:0000256" key="6">
    <source>
        <dbReference type="ARBA" id="ARBA00023242"/>
    </source>
</evidence>
<protein>
    <submittedName>
        <fullName evidence="13">Helicase</fullName>
    </submittedName>
</protein>
<dbReference type="OrthoDB" id="5857104at2759"/>
<evidence type="ECO:0000313" key="12">
    <source>
        <dbReference type="Proteomes" id="UP000274756"/>
    </source>
</evidence>
<keyword evidence="6" id="KW-0539">Nucleus</keyword>
<sequence length="765" mass="88124">MEKLIDELNSTNVKLRSYQIDGIKKILNWYENNRGGIIADEMGLGKTFQAISILSILINQRKLKPHLIVCPLSIINQWRDEINKFSARKLKVVRYTGNCDERDAIRKKLNETSDWQILLTTFQVFYVLFLTTHMLLIFFIYSAQLFYLEFYSLIFSNSEHKALHGYVLKDAAIFFYKNAWESLVFDEAHRLKSSDSMLHSIIQQLSIKFIILLTGTPIQNNIGELFSLLCLADCKNFSIDHKDAFIMKYGDAKNQQARAELHDIINSYMIRRTKEEVNIDIPNCMQTILYHGINNLQKKLYRAILLKNYEFFDSLECQLNKSSDKYKASLLNVLMQLRKCVAHPYLFSGVEPEPFEEGEHIIEASEKFVILDHLLSILYVEKHRVLIFSQMTRLLDIVQDYLNYRGFSYERLDGSVRDKERFIAIKNFESNSSDSFCFLLSTKAGGIGLNLISADTVIFMDSDFNPQNDVQAASRCHRIGQTKPVKIFRLVAKHTVEEMIYFRANKKLQMANKLMETNSSHTEDKLTAAEITDTVLHGLSHLCEATNKFSISQNDIKKLIGETDANSHWIIPSVQNSYTNNKTENENVDNIYLFEGRDYKKEREVLKEIIESAKNELINHNKPYKSNGFEKQMKISLKKLRKPLAKEQIEAIVQKRYTSLSLPAISSISEESNDIESFDSYGPYFITGDVTKPQRSSSDQFNHFIIAHIIDNSGIFGNGGVFTALRKKNISIVNAYHMASKMKDLSLGDVHLIENISNSRHDSCE</sequence>
<evidence type="ECO:0000256" key="5">
    <source>
        <dbReference type="ARBA" id="ARBA00022840"/>
    </source>
</evidence>
<evidence type="ECO:0000313" key="10">
    <source>
        <dbReference type="EMBL" id="VDN56559.1"/>
    </source>
</evidence>
<dbReference type="WBParaSite" id="DME_0000217201-mRNA-1">
    <property type="protein sequence ID" value="DME_0000217201-mRNA-1"/>
    <property type="gene ID" value="DME_0000217201"/>
</dbReference>
<keyword evidence="5" id="KW-0067">ATP-binding</keyword>
<evidence type="ECO:0000313" key="11">
    <source>
        <dbReference type="Proteomes" id="UP000038040"/>
    </source>
</evidence>
<dbReference type="EMBL" id="UYYG01001156">
    <property type="protein sequence ID" value="VDN56559.1"/>
    <property type="molecule type" value="Genomic_DNA"/>
</dbReference>
<dbReference type="Proteomes" id="UP000038040">
    <property type="component" value="Unplaced"/>
</dbReference>
<evidence type="ECO:0000259" key="9">
    <source>
        <dbReference type="PROSITE" id="PS51194"/>
    </source>
</evidence>
<dbReference type="SUPFAM" id="SSF52949">
    <property type="entry name" value="Macro domain-like"/>
    <property type="match status" value="1"/>
</dbReference>
<dbReference type="Proteomes" id="UP000274756">
    <property type="component" value="Unassembled WGS sequence"/>
</dbReference>
<dbReference type="AlphaFoldDB" id="A0A0N4U5N7"/>
<dbReference type="PROSITE" id="PS51194">
    <property type="entry name" value="HELICASE_CTER"/>
    <property type="match status" value="1"/>
</dbReference>
<dbReference type="GO" id="GO:0005634">
    <property type="term" value="C:nucleus"/>
    <property type="evidence" value="ECO:0007669"/>
    <property type="project" value="UniProtKB-SubCell"/>
</dbReference>
<dbReference type="PANTHER" id="PTHR47157:SF1">
    <property type="entry name" value="CHROMODOMAIN-HELICASE-DNA-BINDING PROTEIN 1-LIKE"/>
    <property type="match status" value="1"/>
</dbReference>
<dbReference type="PROSITE" id="PS51192">
    <property type="entry name" value="HELICASE_ATP_BIND_1"/>
    <property type="match status" value="1"/>
</dbReference>
<accession>A0A0N4U5N7</accession>
<evidence type="ECO:0000256" key="7">
    <source>
        <dbReference type="SAM" id="Phobius"/>
    </source>
</evidence>
<organism evidence="11 13">
    <name type="scientific">Dracunculus medinensis</name>
    <name type="common">Guinea worm</name>
    <dbReference type="NCBI Taxonomy" id="318479"/>
    <lineage>
        <taxon>Eukaryota</taxon>
        <taxon>Metazoa</taxon>
        <taxon>Ecdysozoa</taxon>
        <taxon>Nematoda</taxon>
        <taxon>Chromadorea</taxon>
        <taxon>Rhabditida</taxon>
        <taxon>Spirurina</taxon>
        <taxon>Dracunculoidea</taxon>
        <taxon>Dracunculidae</taxon>
        <taxon>Dracunculus</taxon>
    </lineage>
</organism>
<name>A0A0N4U5N7_DRAME</name>
<evidence type="ECO:0000256" key="3">
    <source>
        <dbReference type="ARBA" id="ARBA00022741"/>
    </source>
</evidence>
<dbReference type="PANTHER" id="PTHR47157">
    <property type="entry name" value="CHROMODOMAIN-HELICASE-DNA-BINDING PROTEIN 1-LIKE"/>
    <property type="match status" value="1"/>
</dbReference>
<dbReference type="GO" id="GO:0003678">
    <property type="term" value="F:DNA helicase activity"/>
    <property type="evidence" value="ECO:0007669"/>
    <property type="project" value="InterPro"/>
</dbReference>
<reference evidence="10 12" key="2">
    <citation type="submission" date="2018-11" db="EMBL/GenBank/DDBJ databases">
        <authorList>
            <consortium name="Pathogen Informatics"/>
        </authorList>
    </citation>
    <scope>NUCLEOTIDE SEQUENCE [LARGE SCALE GENOMIC DNA]</scope>
</reference>
<evidence type="ECO:0000313" key="13">
    <source>
        <dbReference type="WBParaSite" id="DME_0000217201-mRNA-1"/>
    </source>
</evidence>
<dbReference type="SUPFAM" id="SSF52540">
    <property type="entry name" value="P-loop containing nucleoside triphosphate hydrolases"/>
    <property type="match status" value="2"/>
</dbReference>
<dbReference type="InterPro" id="IPR038718">
    <property type="entry name" value="SNF2-like_sf"/>
</dbReference>
<keyword evidence="7" id="KW-1133">Transmembrane helix</keyword>
<dbReference type="GO" id="GO:0006281">
    <property type="term" value="P:DNA repair"/>
    <property type="evidence" value="ECO:0007669"/>
    <property type="project" value="InterPro"/>
</dbReference>
<feature type="domain" description="Helicase C-terminal" evidence="9">
    <location>
        <begin position="370"/>
        <end position="526"/>
    </location>
</feature>
<keyword evidence="7" id="KW-0472">Membrane</keyword>